<dbReference type="GO" id="GO:0009736">
    <property type="term" value="P:cytokinin-activated signaling pathway"/>
    <property type="evidence" value="ECO:0007669"/>
    <property type="project" value="InterPro"/>
</dbReference>
<protein>
    <submittedName>
        <fullName evidence="10">(rape) hypothetical protein</fullName>
    </submittedName>
</protein>
<dbReference type="Proteomes" id="UP001295469">
    <property type="component" value="Chromosome A07"/>
</dbReference>
<dbReference type="InterPro" id="IPR001789">
    <property type="entry name" value="Sig_transdc_resp-reg_receiver"/>
</dbReference>
<reference evidence="10" key="1">
    <citation type="submission" date="2021-01" db="EMBL/GenBank/DDBJ databases">
        <authorList>
            <consortium name="Genoscope - CEA"/>
            <person name="William W."/>
        </authorList>
    </citation>
    <scope>NUCLEOTIDE SEQUENCE</scope>
</reference>
<dbReference type="SUPFAM" id="SSF52172">
    <property type="entry name" value="CheY-like"/>
    <property type="match status" value="1"/>
</dbReference>
<feature type="domain" description="Response regulatory" evidence="9">
    <location>
        <begin position="66"/>
        <end position="193"/>
    </location>
</feature>
<evidence type="ECO:0000256" key="8">
    <source>
        <dbReference type="SAM" id="Phobius"/>
    </source>
</evidence>
<evidence type="ECO:0000256" key="3">
    <source>
        <dbReference type="ARBA" id="ARBA00023015"/>
    </source>
</evidence>
<evidence type="ECO:0000259" key="9">
    <source>
        <dbReference type="PROSITE" id="PS50110"/>
    </source>
</evidence>
<keyword evidence="8" id="KW-0812">Transmembrane</keyword>
<evidence type="ECO:0000256" key="4">
    <source>
        <dbReference type="ARBA" id="ARBA00023163"/>
    </source>
</evidence>
<evidence type="ECO:0000256" key="1">
    <source>
        <dbReference type="ARBA" id="ARBA00004123"/>
    </source>
</evidence>
<dbReference type="Pfam" id="PF00072">
    <property type="entry name" value="Response_reg"/>
    <property type="match status" value="1"/>
</dbReference>
<evidence type="ECO:0000256" key="5">
    <source>
        <dbReference type="ARBA" id="ARBA00023242"/>
    </source>
</evidence>
<dbReference type="SMART" id="SM00448">
    <property type="entry name" value="REC"/>
    <property type="match status" value="1"/>
</dbReference>
<keyword evidence="4" id="KW-0804">Transcription</keyword>
<keyword evidence="6" id="KW-0597">Phosphoprotein</keyword>
<keyword evidence="5" id="KW-0539">Nucleus</keyword>
<keyword evidence="3" id="KW-0805">Transcription regulation</keyword>
<dbReference type="EMBL" id="HG994361">
    <property type="protein sequence ID" value="CAF2181576.1"/>
    <property type="molecule type" value="Genomic_DNA"/>
</dbReference>
<feature type="transmembrane region" description="Helical" evidence="8">
    <location>
        <begin position="20"/>
        <end position="42"/>
    </location>
</feature>
<dbReference type="PANTHER" id="PTHR43874">
    <property type="entry name" value="TWO-COMPONENT RESPONSE REGULATOR"/>
    <property type="match status" value="1"/>
</dbReference>
<keyword evidence="8" id="KW-1133">Transmembrane helix</keyword>
<feature type="region of interest" description="Disordered" evidence="7">
    <location>
        <begin position="198"/>
        <end position="246"/>
    </location>
</feature>
<proteinExistence type="predicted"/>
<dbReference type="InterPro" id="IPR011006">
    <property type="entry name" value="CheY-like_superfamily"/>
</dbReference>
<dbReference type="InterPro" id="IPR045279">
    <property type="entry name" value="ARR-like"/>
</dbReference>
<organism evidence="10">
    <name type="scientific">Brassica napus</name>
    <name type="common">Rape</name>
    <dbReference type="NCBI Taxonomy" id="3708"/>
    <lineage>
        <taxon>Eukaryota</taxon>
        <taxon>Viridiplantae</taxon>
        <taxon>Streptophyta</taxon>
        <taxon>Embryophyta</taxon>
        <taxon>Tracheophyta</taxon>
        <taxon>Spermatophyta</taxon>
        <taxon>Magnoliopsida</taxon>
        <taxon>eudicotyledons</taxon>
        <taxon>Gunneridae</taxon>
        <taxon>Pentapetalae</taxon>
        <taxon>rosids</taxon>
        <taxon>malvids</taxon>
        <taxon>Brassicales</taxon>
        <taxon>Brassicaceae</taxon>
        <taxon>Brassiceae</taxon>
        <taxon>Brassica</taxon>
    </lineage>
</organism>
<sequence>MFISDHHLFPLSYLCNSSSSFTLMFVSFFDVIYLTSLFFILLSGSQERTMTVGDLSSSTISSPELHVLAVDDSFVDRKVIERLLRISACKVTTVESGTRALQYLGLDGDDAPSALKDLKVNLIVTDYSMPGLTGYELLKKIKESSAFREIPVVIMSSENIQPRIDQCMTEGAEDFLLKPVKLADVKRLTELIIRNVEPEEEDKSKHSYPNRILQNNTDSSSSHDDVSSLDDDTPSSKRMKTRIHGS</sequence>
<keyword evidence="2" id="KW-0902">Two-component regulatory system</keyword>
<evidence type="ECO:0000313" key="10">
    <source>
        <dbReference type="EMBL" id="CAF2181576.1"/>
    </source>
</evidence>
<evidence type="ECO:0000256" key="6">
    <source>
        <dbReference type="PROSITE-ProRule" id="PRU00169"/>
    </source>
</evidence>
<dbReference type="PROSITE" id="PS50110">
    <property type="entry name" value="RESPONSE_REGULATORY"/>
    <property type="match status" value="1"/>
</dbReference>
<dbReference type="GO" id="GO:0005634">
    <property type="term" value="C:nucleus"/>
    <property type="evidence" value="ECO:0007669"/>
    <property type="project" value="UniProtKB-SubCell"/>
</dbReference>
<evidence type="ECO:0000256" key="7">
    <source>
        <dbReference type="SAM" id="MobiDB-lite"/>
    </source>
</evidence>
<gene>
    <name evidence="10" type="ORF">DARMORV10_A07P29190.1</name>
</gene>
<dbReference type="Gene3D" id="3.40.50.2300">
    <property type="match status" value="1"/>
</dbReference>
<dbReference type="GO" id="GO:0000160">
    <property type="term" value="P:phosphorelay signal transduction system"/>
    <property type="evidence" value="ECO:0007669"/>
    <property type="project" value="UniProtKB-KW"/>
</dbReference>
<keyword evidence="8" id="KW-0472">Membrane</keyword>
<dbReference type="PANTHER" id="PTHR43874:SF199">
    <property type="entry name" value="TWO-COMPONENT RESPONSE REGULATOR ARR15"/>
    <property type="match status" value="1"/>
</dbReference>
<comment type="subcellular location">
    <subcellularLocation>
        <location evidence="1">Nucleus</location>
    </subcellularLocation>
</comment>
<accession>A0A816YYX9</accession>
<dbReference type="AlphaFoldDB" id="A0A816YYX9"/>
<feature type="modified residue" description="4-aspartylphosphate" evidence="6">
    <location>
        <position position="126"/>
    </location>
</feature>
<feature type="compositionally biased region" description="Basic residues" evidence="7">
    <location>
        <begin position="237"/>
        <end position="246"/>
    </location>
</feature>
<name>A0A816YYX9_BRANA</name>
<evidence type="ECO:0000256" key="2">
    <source>
        <dbReference type="ARBA" id="ARBA00023012"/>
    </source>
</evidence>
<dbReference type="CDD" id="cd17581">
    <property type="entry name" value="REC_typeA_ARR"/>
    <property type="match status" value="1"/>
</dbReference>